<dbReference type="SUPFAM" id="SSF103378">
    <property type="entry name" value="2-methylcitrate dehydratase PrpD"/>
    <property type="match status" value="1"/>
</dbReference>
<dbReference type="Pfam" id="PF03972">
    <property type="entry name" value="MmgE_PrpD_N"/>
    <property type="match status" value="1"/>
</dbReference>
<dbReference type="Gene3D" id="1.10.4100.10">
    <property type="entry name" value="2-methylcitrate dehydratase PrpD"/>
    <property type="match status" value="1"/>
</dbReference>
<dbReference type="InterPro" id="IPR042188">
    <property type="entry name" value="MmgE/PrpD_sf_2"/>
</dbReference>
<dbReference type="InterPro" id="IPR036148">
    <property type="entry name" value="MmgE/PrpD_sf"/>
</dbReference>
<dbReference type="AlphaFoldDB" id="A0A8G2BEK1"/>
<proteinExistence type="inferred from homology"/>
<accession>A0A8G2BEK1</accession>
<dbReference type="InterPro" id="IPR045337">
    <property type="entry name" value="MmgE_PrpD_C"/>
</dbReference>
<gene>
    <name evidence="4" type="ORF">SAMN05660686_00617</name>
</gene>
<dbReference type="Pfam" id="PF19305">
    <property type="entry name" value="MmgE_PrpD_C"/>
    <property type="match status" value="1"/>
</dbReference>
<comment type="caution">
    <text evidence="4">The sequence shown here is derived from an EMBL/GenBank/DDBJ whole genome shotgun (WGS) entry which is preliminary data.</text>
</comment>
<dbReference type="PANTHER" id="PTHR16943:SF8">
    <property type="entry name" value="2-METHYLCITRATE DEHYDRATASE"/>
    <property type="match status" value="1"/>
</dbReference>
<protein>
    <submittedName>
        <fullName evidence="4">2-methylcitrate dehydratase PrpD</fullName>
    </submittedName>
</protein>
<feature type="domain" description="MmgE/PrpD N-terminal" evidence="2">
    <location>
        <begin position="10"/>
        <end position="249"/>
    </location>
</feature>
<dbReference type="InterPro" id="IPR042183">
    <property type="entry name" value="MmgE/PrpD_sf_1"/>
</dbReference>
<keyword evidence="5" id="KW-1185">Reference proteome</keyword>
<evidence type="ECO:0000256" key="1">
    <source>
        <dbReference type="ARBA" id="ARBA00006174"/>
    </source>
</evidence>
<dbReference type="Gene3D" id="3.30.1330.120">
    <property type="entry name" value="2-methylcitrate dehydratase PrpD"/>
    <property type="match status" value="1"/>
</dbReference>
<evidence type="ECO:0000313" key="5">
    <source>
        <dbReference type="Proteomes" id="UP000198615"/>
    </source>
</evidence>
<dbReference type="Proteomes" id="UP000198615">
    <property type="component" value="Unassembled WGS sequence"/>
</dbReference>
<comment type="similarity">
    <text evidence="1">Belongs to the PrpD family.</text>
</comment>
<sequence>MTDTQDAIRTFADHVIATQFEAIPAHAIRAAKTFLLDSLGVGVAGTRAGHVDAWIGGYGGAVSGPGGRVWGLGGTLPTPAAAAVNGYLIHNSEYDCVHEGAVLHPMATLLSALMAEMEARAAAGRPTDGKALLRAIVLGVDVSTSIGNAVTTGLKFFRPATAGGFGATAAVGAIAGLDRETMLDAFGLYYAQAGGTMQAHTEGLALLAMQAGFCARDAVVAVHMAEQGIPGTRGTLEGPYGYLRIMEDDYDRAALLDGLGRVWRITEVAHKPFPSGRATHGLLDGLSTLQAEHHVPVDAVERVEAAVPPLTQRLIGRPVKPGMTANYARLSGPYTAARLLLTGKLDLTDFTEAALADPATLDLGARIAVTVDGNPDPNAFSPVAVAVVLKDGRRLERRVEVVYGSPAKPMSREAHLEKFRRNMAHGRGGLPAENADRLIALVDDLESVADTRALIDLIVPA</sequence>
<evidence type="ECO:0000313" key="4">
    <source>
        <dbReference type="EMBL" id="SDF18470.1"/>
    </source>
</evidence>
<organism evidence="4 5">
    <name type="scientific">Thalassobaculum litoreum DSM 18839</name>
    <dbReference type="NCBI Taxonomy" id="1123362"/>
    <lineage>
        <taxon>Bacteria</taxon>
        <taxon>Pseudomonadati</taxon>
        <taxon>Pseudomonadota</taxon>
        <taxon>Alphaproteobacteria</taxon>
        <taxon>Rhodospirillales</taxon>
        <taxon>Thalassobaculaceae</taxon>
        <taxon>Thalassobaculum</taxon>
    </lineage>
</organism>
<reference evidence="4 5" key="1">
    <citation type="submission" date="2016-10" db="EMBL/GenBank/DDBJ databases">
        <authorList>
            <person name="Varghese N."/>
            <person name="Submissions S."/>
        </authorList>
    </citation>
    <scope>NUCLEOTIDE SEQUENCE [LARGE SCALE GENOMIC DNA]</scope>
    <source>
        <strain evidence="4 5">DSM 18839</strain>
    </source>
</reference>
<dbReference type="PANTHER" id="PTHR16943">
    <property type="entry name" value="2-METHYLCITRATE DEHYDRATASE-RELATED"/>
    <property type="match status" value="1"/>
</dbReference>
<name>A0A8G2BEK1_9PROT</name>
<evidence type="ECO:0000259" key="3">
    <source>
        <dbReference type="Pfam" id="PF19305"/>
    </source>
</evidence>
<dbReference type="EMBL" id="FNBW01000001">
    <property type="protein sequence ID" value="SDF18470.1"/>
    <property type="molecule type" value="Genomic_DNA"/>
</dbReference>
<dbReference type="GO" id="GO:0016829">
    <property type="term" value="F:lyase activity"/>
    <property type="evidence" value="ECO:0007669"/>
    <property type="project" value="InterPro"/>
</dbReference>
<dbReference type="InterPro" id="IPR045336">
    <property type="entry name" value="MmgE_PrpD_N"/>
</dbReference>
<dbReference type="InterPro" id="IPR005656">
    <property type="entry name" value="MmgE_PrpD"/>
</dbReference>
<feature type="domain" description="MmgE/PrpD C-terminal" evidence="3">
    <location>
        <begin position="273"/>
        <end position="443"/>
    </location>
</feature>
<dbReference type="RefSeq" id="WP_175474078.1">
    <property type="nucleotide sequence ID" value="NZ_FNBW01000001.1"/>
</dbReference>
<evidence type="ECO:0000259" key="2">
    <source>
        <dbReference type="Pfam" id="PF03972"/>
    </source>
</evidence>